<proteinExistence type="inferred from homology"/>
<evidence type="ECO:0000256" key="1">
    <source>
        <dbReference type="ARBA" id="ARBA00004114"/>
    </source>
</evidence>
<feature type="region of interest" description="Disordered" evidence="10">
    <location>
        <begin position="380"/>
        <end position="399"/>
    </location>
</feature>
<dbReference type="GO" id="GO:0030030">
    <property type="term" value="P:cell projection organization"/>
    <property type="evidence" value="ECO:0007669"/>
    <property type="project" value="UniProtKB-KW"/>
</dbReference>
<evidence type="ECO:0000256" key="8">
    <source>
        <dbReference type="ARBA" id="ARBA00023212"/>
    </source>
</evidence>
<dbReference type="GO" id="GO:0005874">
    <property type="term" value="C:microtubule"/>
    <property type="evidence" value="ECO:0007669"/>
    <property type="project" value="UniProtKB-KW"/>
</dbReference>
<comment type="similarity">
    <text evidence="2">Belongs to the CEP162 family.</text>
</comment>
<protein>
    <recommendedName>
        <fullName evidence="3">Centrosomal protein of 162 kDa</fullName>
    </recommendedName>
</protein>
<organism evidence="11 12">
    <name type="scientific">Riccia fluitans</name>
    <dbReference type="NCBI Taxonomy" id="41844"/>
    <lineage>
        <taxon>Eukaryota</taxon>
        <taxon>Viridiplantae</taxon>
        <taxon>Streptophyta</taxon>
        <taxon>Embryophyta</taxon>
        <taxon>Marchantiophyta</taxon>
        <taxon>Marchantiopsida</taxon>
        <taxon>Marchantiidae</taxon>
        <taxon>Marchantiales</taxon>
        <taxon>Ricciaceae</taxon>
        <taxon>Riccia</taxon>
    </lineage>
</organism>
<dbReference type="PANTHER" id="PTHR34031:SF1">
    <property type="entry name" value="CENTROSOMAL PROTEIN OF 162 KDA"/>
    <property type="match status" value="1"/>
</dbReference>
<dbReference type="Proteomes" id="UP001605036">
    <property type="component" value="Unassembled WGS sequence"/>
</dbReference>
<reference evidence="11 12" key="1">
    <citation type="submission" date="2024-09" db="EMBL/GenBank/DDBJ databases">
        <title>Chromosome-scale assembly of Riccia fluitans.</title>
        <authorList>
            <person name="Paukszto L."/>
            <person name="Sawicki J."/>
            <person name="Karawczyk K."/>
            <person name="Piernik-Szablinska J."/>
            <person name="Szczecinska M."/>
            <person name="Mazdziarz M."/>
        </authorList>
    </citation>
    <scope>NUCLEOTIDE SEQUENCE [LARGE SCALE GENOMIC DNA]</scope>
    <source>
        <strain evidence="11">Rf_01</strain>
        <tissue evidence="11">Aerial parts of the thallus</tissue>
    </source>
</reference>
<accession>A0ABD1YGL3</accession>
<keyword evidence="7 9" id="KW-0175">Coiled coil</keyword>
<feature type="coiled-coil region" evidence="9">
    <location>
        <begin position="871"/>
        <end position="905"/>
    </location>
</feature>
<comment type="caution">
    <text evidence="11">The sequence shown here is derived from an EMBL/GenBank/DDBJ whole genome shotgun (WGS) entry which is preliminary data.</text>
</comment>
<sequence length="1474" mass="166239">MCGKPSSHETFNVAYNVLHFTGVDSANFHKGSGSALVRCNLLPVKSSELISTTNTPFSVVCISGQEKIVRADHVISAYEQVNAEWIEISLDLVISFVTGSAHLPAISKRSFNGRAFWFSSNFFTYAGPSPAINDTGVNKSIFAQVHMLIPDGYVHAPDVFKSDERFRLDADDDVDWRTNLFSETKECGSRRESDFSKKVTQGDIATSIWQESAGMEYRKDTRSDTEREIQFSWTRDNKSVESVECEQERHEIGECPQDKPRKEDSDSREKKRVDDYTVDHENYDVGDKIEDDLGGKKEDRPEIAVFAPGQSEYGQSVVTSIAPSETGEGPKDCPNQFSSKRSNVSLNSGNSTDQYMCHPLFGDDALHKLLSQNSNPSYWAATTSKESQKTEAGELTSPGHISGCSETVSQSFEHALKQKETNLGGSLSSGDERTLAKGMTLKPPKALVNSTSVECTTLRSESEVIISPKQRTAAGKAQATEATKSIWLSKDDNLDVLLVQSLNSEREQLNTGKVESARLRIGYTDVLHLANKKDLKAPPPPALMPFRQKNQLDPDRSIVRSKVELKSPPLGRVSGSRSQALHPPPQNAKMRRSELNISSLHGLSAKAKSTVPPTATKKTLSMQNSKPDSQRSCLERSTDDSGVSNKGKARKGKSNEELENHYMELIGNVANMATSAHEKCVTPASTFEQLQAPAPSKILQLNEHLNDLSNQIAEERQQKQQLIQRFAERNQEFERIAKDKQDLWEGKLRELQKDKYALQVRLQALEAEDPRQKIKRASESVNLTEGELRRLRQEIMEQEALIKGYQVENEKAVKRLKDIEARYKERAQLMAEENTRLASQLANIQFAGCQTTIYGSTPNASKEIHSLRTALHELQSREATLKLELNKERKASEELGKSIMNLNQNSETEVGSLKQMLLKERIEHTQAVELKEEKDRMYLESQEALATVTMRLEDQAKIIAGLQSRIELFESNEESGKENDGRKSAQGQKTWNNIQKVKAMKRIDELEKQVKKLEANSKLKDEHIEENQQLLALNIQDGEKVKSLQDEVAALKQQIKDDNSKNIIQSLRHELDQLKQEYSRVCALTQQLKNQIRSSAENDPSAVKKAKDLEKQVEDVRVFYIRKVRDLTKQLADARKETAKMQTNLEARKFSDKFNFKMSKIEETLATKDTVIKKLQLKIKDLEARKGSIKSTDPTLLANNSLKQTTKVEVTDHGEKPKVYLSKDIRDVSCYSQRESTGGELADERKLLKPVLLRRNMPYVNDADRPIAGGEPFTDTPNEVSSLRMQLEASEIAREVLQKTCTETMKSAALMSMQHQQMMLNLKEASSLLVAGSQHTGRREDQEFGRSRKLKNHALELDNAILEERVKNSAVGLSRNTPPRSPRMAQLQFLRNKIEDMEARHKARELEWQRLLHDVKRIPSSKRQENDDHLWQKAFAAKTEEMESFTNEVDLLLEAALAFQRSHLESGNKKKATP</sequence>
<feature type="compositionally biased region" description="Basic and acidic residues" evidence="10">
    <location>
        <begin position="550"/>
        <end position="565"/>
    </location>
</feature>
<gene>
    <name evidence="11" type="ORF">R1flu_014366</name>
</gene>
<evidence type="ECO:0000256" key="4">
    <source>
        <dbReference type="ARBA" id="ARBA00022490"/>
    </source>
</evidence>
<dbReference type="GO" id="GO:0005814">
    <property type="term" value="C:centriole"/>
    <property type="evidence" value="ECO:0007669"/>
    <property type="project" value="UniProtKB-SubCell"/>
</dbReference>
<evidence type="ECO:0000256" key="7">
    <source>
        <dbReference type="ARBA" id="ARBA00023054"/>
    </source>
</evidence>
<keyword evidence="8" id="KW-0206">Cytoskeleton</keyword>
<evidence type="ECO:0000256" key="6">
    <source>
        <dbReference type="ARBA" id="ARBA00022794"/>
    </source>
</evidence>
<dbReference type="InterPro" id="IPR038774">
    <property type="entry name" value="CEP162-like"/>
</dbReference>
<feature type="coiled-coil region" evidence="9">
    <location>
        <begin position="996"/>
        <end position="1091"/>
    </location>
</feature>
<evidence type="ECO:0000256" key="2">
    <source>
        <dbReference type="ARBA" id="ARBA00009485"/>
    </source>
</evidence>
<feature type="coiled-coil region" evidence="9">
    <location>
        <begin position="698"/>
        <end position="822"/>
    </location>
</feature>
<keyword evidence="6" id="KW-0970">Cilium biogenesis/degradation</keyword>
<feature type="region of interest" description="Disordered" evidence="10">
    <location>
        <begin position="532"/>
        <end position="657"/>
    </location>
</feature>
<feature type="coiled-coil region" evidence="9">
    <location>
        <begin position="1117"/>
        <end position="1192"/>
    </location>
</feature>
<feature type="compositionally biased region" description="Polar residues" evidence="10">
    <location>
        <begin position="611"/>
        <end position="632"/>
    </location>
</feature>
<dbReference type="EMBL" id="JBHFFA010000004">
    <property type="protein sequence ID" value="KAL2629680.1"/>
    <property type="molecule type" value="Genomic_DNA"/>
</dbReference>
<evidence type="ECO:0000256" key="3">
    <source>
        <dbReference type="ARBA" id="ARBA00021406"/>
    </source>
</evidence>
<evidence type="ECO:0000313" key="11">
    <source>
        <dbReference type="EMBL" id="KAL2629680.1"/>
    </source>
</evidence>
<dbReference type="PANTHER" id="PTHR34031">
    <property type="entry name" value="CENTROSOMAL PROTEIN OF 162 KDA"/>
    <property type="match status" value="1"/>
</dbReference>
<evidence type="ECO:0000256" key="10">
    <source>
        <dbReference type="SAM" id="MobiDB-lite"/>
    </source>
</evidence>
<feature type="region of interest" description="Disordered" evidence="10">
    <location>
        <begin position="240"/>
        <end position="278"/>
    </location>
</feature>
<keyword evidence="4" id="KW-0963">Cytoplasm</keyword>
<keyword evidence="12" id="KW-1185">Reference proteome</keyword>
<evidence type="ECO:0000256" key="5">
    <source>
        <dbReference type="ARBA" id="ARBA00022701"/>
    </source>
</evidence>
<comment type="subcellular location">
    <subcellularLocation>
        <location evidence="1">Cytoplasm</location>
        <location evidence="1">Cytoskeleton</location>
        <location evidence="1">Microtubule organizing center</location>
        <location evidence="1">Centrosome</location>
        <location evidence="1">Centriole</location>
    </subcellularLocation>
</comment>
<evidence type="ECO:0000256" key="9">
    <source>
        <dbReference type="SAM" id="Coils"/>
    </source>
</evidence>
<evidence type="ECO:0000313" key="12">
    <source>
        <dbReference type="Proteomes" id="UP001605036"/>
    </source>
</evidence>
<name>A0ABD1YGL3_9MARC</name>
<keyword evidence="5" id="KW-0493">Microtubule</keyword>